<comment type="caution">
    <text evidence="1">The sequence shown here is derived from an EMBL/GenBank/DDBJ whole genome shotgun (WGS) entry which is preliminary data.</text>
</comment>
<name>A0ABR1V6T5_9PEZI</name>
<sequence length="60" mass="6685">MSTIAACECNLLQTLITHSLNNKIILKGENEPDKFADVKLDFQTRSNGRTSYDNTDKPLG</sequence>
<proteinExistence type="predicted"/>
<evidence type="ECO:0000313" key="2">
    <source>
        <dbReference type="Proteomes" id="UP001433268"/>
    </source>
</evidence>
<dbReference type="RefSeq" id="XP_066663685.1">
    <property type="nucleotide sequence ID" value="XM_066817993.1"/>
</dbReference>
<keyword evidence="2" id="KW-1185">Reference proteome</keyword>
<protein>
    <submittedName>
        <fullName evidence="1">Uncharacterized protein</fullName>
    </submittedName>
</protein>
<reference evidence="1 2" key="1">
    <citation type="submission" date="2023-01" db="EMBL/GenBank/DDBJ databases">
        <title>Analysis of 21 Apiospora genomes using comparative genomics revels a genus with tremendous synthesis potential of carbohydrate active enzymes and secondary metabolites.</title>
        <authorList>
            <person name="Sorensen T."/>
        </authorList>
    </citation>
    <scope>NUCLEOTIDE SEQUENCE [LARGE SCALE GENOMIC DNA]</scope>
    <source>
        <strain evidence="1 2">CBS 114990</strain>
    </source>
</reference>
<dbReference type="Proteomes" id="UP001433268">
    <property type="component" value="Unassembled WGS sequence"/>
</dbReference>
<organism evidence="1 2">
    <name type="scientific">Apiospora hydei</name>
    <dbReference type="NCBI Taxonomy" id="1337664"/>
    <lineage>
        <taxon>Eukaryota</taxon>
        <taxon>Fungi</taxon>
        <taxon>Dikarya</taxon>
        <taxon>Ascomycota</taxon>
        <taxon>Pezizomycotina</taxon>
        <taxon>Sordariomycetes</taxon>
        <taxon>Xylariomycetidae</taxon>
        <taxon>Amphisphaeriales</taxon>
        <taxon>Apiosporaceae</taxon>
        <taxon>Apiospora</taxon>
    </lineage>
</organism>
<evidence type="ECO:0000313" key="1">
    <source>
        <dbReference type="EMBL" id="KAK8066932.1"/>
    </source>
</evidence>
<dbReference type="EMBL" id="JAQQWN010000009">
    <property type="protein sequence ID" value="KAK8066932.1"/>
    <property type="molecule type" value="Genomic_DNA"/>
</dbReference>
<gene>
    <name evidence="1" type="ORF">PG997_013679</name>
</gene>
<dbReference type="GeneID" id="92051053"/>
<accession>A0ABR1V6T5</accession>